<feature type="domain" description="EF-hand" evidence="4">
    <location>
        <begin position="1291"/>
        <end position="1326"/>
    </location>
</feature>
<proteinExistence type="predicted"/>
<feature type="domain" description="EF-hand" evidence="4">
    <location>
        <begin position="275"/>
        <end position="310"/>
    </location>
</feature>
<organism evidence="5 6">
    <name type="scientific">Clydaea vesicula</name>
    <dbReference type="NCBI Taxonomy" id="447962"/>
    <lineage>
        <taxon>Eukaryota</taxon>
        <taxon>Fungi</taxon>
        <taxon>Fungi incertae sedis</taxon>
        <taxon>Chytridiomycota</taxon>
        <taxon>Chytridiomycota incertae sedis</taxon>
        <taxon>Chytridiomycetes</taxon>
        <taxon>Lobulomycetales</taxon>
        <taxon>Lobulomycetaceae</taxon>
        <taxon>Clydaea</taxon>
    </lineage>
</organism>
<dbReference type="SMART" id="SM00054">
    <property type="entry name" value="EFh"/>
    <property type="match status" value="12"/>
</dbReference>
<comment type="caution">
    <text evidence="5">The sequence shown here is derived from an EMBL/GenBank/DDBJ whole genome shotgun (WGS) entry which is preliminary data.</text>
</comment>
<feature type="region of interest" description="Disordered" evidence="3">
    <location>
        <begin position="2159"/>
        <end position="2194"/>
    </location>
</feature>
<dbReference type="InterPro" id="IPR018247">
    <property type="entry name" value="EF_Hand_1_Ca_BS"/>
</dbReference>
<feature type="domain" description="EF-hand" evidence="4">
    <location>
        <begin position="727"/>
        <end position="762"/>
    </location>
</feature>
<evidence type="ECO:0000256" key="3">
    <source>
        <dbReference type="SAM" id="MobiDB-lite"/>
    </source>
</evidence>
<dbReference type="Pfam" id="PF13833">
    <property type="entry name" value="EF-hand_8"/>
    <property type="match status" value="1"/>
</dbReference>
<feature type="region of interest" description="Disordered" evidence="3">
    <location>
        <begin position="48"/>
        <end position="84"/>
    </location>
</feature>
<feature type="domain" description="EF-hand" evidence="4">
    <location>
        <begin position="843"/>
        <end position="878"/>
    </location>
</feature>
<evidence type="ECO:0000256" key="1">
    <source>
        <dbReference type="ARBA" id="ARBA00022737"/>
    </source>
</evidence>
<dbReference type="GO" id="GO:0005509">
    <property type="term" value="F:calcium ion binding"/>
    <property type="evidence" value="ECO:0007669"/>
    <property type="project" value="InterPro"/>
</dbReference>
<feature type="domain" description="EF-hand" evidence="4">
    <location>
        <begin position="132"/>
        <end position="167"/>
    </location>
</feature>
<feature type="compositionally biased region" description="Polar residues" evidence="3">
    <location>
        <begin position="2159"/>
        <end position="2176"/>
    </location>
</feature>
<dbReference type="CDD" id="cd00051">
    <property type="entry name" value="EFh"/>
    <property type="match status" value="2"/>
</dbReference>
<feature type="domain" description="EF-hand" evidence="4">
    <location>
        <begin position="1598"/>
        <end position="1633"/>
    </location>
</feature>
<name>A0AAD5U8V2_9FUNG</name>
<dbReference type="SUPFAM" id="SSF47473">
    <property type="entry name" value="EF-hand"/>
    <property type="match status" value="9"/>
</dbReference>
<feature type="domain" description="EF-hand" evidence="4">
    <location>
        <begin position="657"/>
        <end position="692"/>
    </location>
</feature>
<keyword evidence="1" id="KW-0677">Repeat</keyword>
<evidence type="ECO:0000313" key="6">
    <source>
        <dbReference type="Proteomes" id="UP001211065"/>
    </source>
</evidence>
<protein>
    <recommendedName>
        <fullName evidence="4">EF-hand domain-containing protein</fullName>
    </recommendedName>
</protein>
<dbReference type="Proteomes" id="UP001211065">
    <property type="component" value="Unassembled WGS sequence"/>
</dbReference>
<dbReference type="GO" id="GO:0016460">
    <property type="term" value="C:myosin II complex"/>
    <property type="evidence" value="ECO:0007669"/>
    <property type="project" value="TreeGrafter"/>
</dbReference>
<dbReference type="InterPro" id="IPR011992">
    <property type="entry name" value="EF-hand-dom_pair"/>
</dbReference>
<dbReference type="Gene3D" id="1.10.238.10">
    <property type="entry name" value="EF-hand"/>
    <property type="match status" value="9"/>
</dbReference>
<dbReference type="PROSITE" id="PS00018">
    <property type="entry name" value="EF_HAND_1"/>
    <property type="match status" value="1"/>
</dbReference>
<feature type="region of interest" description="Disordered" evidence="3">
    <location>
        <begin position="257"/>
        <end position="277"/>
    </location>
</feature>
<feature type="domain" description="EF-hand" evidence="4">
    <location>
        <begin position="1475"/>
        <end position="1510"/>
    </location>
</feature>
<feature type="compositionally biased region" description="Polar residues" evidence="3">
    <location>
        <begin position="2104"/>
        <end position="2114"/>
    </location>
</feature>
<feature type="region of interest" description="Disordered" evidence="3">
    <location>
        <begin position="2713"/>
        <end position="2748"/>
    </location>
</feature>
<feature type="region of interest" description="Disordered" evidence="3">
    <location>
        <begin position="2092"/>
        <end position="2114"/>
    </location>
</feature>
<feature type="domain" description="EF-hand" evidence="4">
    <location>
        <begin position="1096"/>
        <end position="1131"/>
    </location>
</feature>
<evidence type="ECO:0000256" key="2">
    <source>
        <dbReference type="ARBA" id="ARBA00022837"/>
    </source>
</evidence>
<dbReference type="PANTHER" id="PTHR23048:SF0">
    <property type="entry name" value="CALMODULIN LIKE 3"/>
    <property type="match status" value="1"/>
</dbReference>
<reference evidence="5" key="1">
    <citation type="submission" date="2020-05" db="EMBL/GenBank/DDBJ databases">
        <title>Phylogenomic resolution of chytrid fungi.</title>
        <authorList>
            <person name="Stajich J.E."/>
            <person name="Amses K."/>
            <person name="Simmons R."/>
            <person name="Seto K."/>
            <person name="Myers J."/>
            <person name="Bonds A."/>
            <person name="Quandt C.A."/>
            <person name="Barry K."/>
            <person name="Liu P."/>
            <person name="Grigoriev I."/>
            <person name="Longcore J.E."/>
            <person name="James T.Y."/>
        </authorList>
    </citation>
    <scope>NUCLEOTIDE SEQUENCE</scope>
    <source>
        <strain evidence="5">JEL0476</strain>
    </source>
</reference>
<evidence type="ECO:0000259" key="4">
    <source>
        <dbReference type="PROSITE" id="PS50222"/>
    </source>
</evidence>
<feature type="compositionally biased region" description="Low complexity" evidence="3">
    <location>
        <begin position="2713"/>
        <end position="2744"/>
    </location>
</feature>
<feature type="region of interest" description="Disordered" evidence="3">
    <location>
        <begin position="2227"/>
        <end position="2253"/>
    </location>
</feature>
<gene>
    <name evidence="5" type="ORF">HK099_005270</name>
</gene>
<feature type="region of interest" description="Disordered" evidence="3">
    <location>
        <begin position="1961"/>
        <end position="1987"/>
    </location>
</feature>
<accession>A0AAD5U8V2</accession>
<keyword evidence="6" id="KW-1185">Reference proteome</keyword>
<dbReference type="InterPro" id="IPR050230">
    <property type="entry name" value="CALM/Myosin/TropC-like"/>
</dbReference>
<sequence>MNEKKKKQKEKVNIPGTALELNLPSKVTPGTVEMVQINSDGSYTKVKKLSKPATSNKNFKKKVSVQSDSLASVKEESETTSSSREYEMVKAKKAKKLSSKAGVEALSNKESNTVVDIKEVQQPTLTNSVKKMNIKTLEDEFKEFDKDSDGLLSLEDCHIIIANLNLNAENEQIDNLIKEKFPSKENFNFQEFSELMMVVKKIYQKDADTVKYSSLTSDKIDNSSKIKKLQLSAINDSIEYSINKFKIDAVGGDVKSSKTDELNTSGKSIKNKSDNTEPSLKNMFQKYDKSNTGNISLKHAKFIMKNMGIKEFPSKYKRLENSAGSKEVTYKDLENIVREKKPLEEGNMNFSKKFAEYDIDNKGVLNKGQLNMLLSGLRSSMNLNFMKDELRKFKFRNENEVTLEEFIDFGKHLMLCNTDASLKESGSLNNEPDLDRVLKSDTLIQAESSNDSSLDNTVASVNLKSSGKNITSDFLDDSKNLDEEYKGSKIGVEKDQKKNSNSIEISKITKNLGNTRISIPKKKKKKSDVLDMSSQQEEFQKLDFSALFLKLDAENKGFVEKQKISQHLMGSDLFMSNETLKEALENLSTKDADKFTAEEFVNLGLSLSKLHTGAHRQSTSKSQEIDTSNLKSFEKLSGNQLSSCPKNSTKSEYSCLKRINECKKIFDTFDIEKSGKISAKDLKNLLKSVGVEEIDAYLGGKKRLGEKEAIFFADIKELILENSKIMKESLDFSELFSEVDRDGNGIIDRKEFIETLKVLDVSESDDLVKAGLFQSGLRDKSLISLNEFVNFGKVLQSIIKETDLTTLVNEAPVINNFNKPCSSAKSFSSKKQLTETMKNSALKKIKKIKIKLEHLDKNQSGKVMVNDLEKVLLSAGVEKSEHQLQSLKNNLGKGMEFKEFAEMLIATENIEDFSGLFKEADVHNTSQISKTNLRETLLKLGPLCKEEHVQKALELSTFGDEKQIPLEEFLNFGNKLNEIKQSFRIENVTEEVKNMNHSISNHFSKAKKSTACESQKKLKSAKFSADKYEDYKNDFEKFAKSNGDIVLKDNIEKFLEAMKIKKSEKELKELKGAVDKNGVNFDELFHLLNTNSKVSNGYKNIQNIFSKYDNQGKGYITGKNCTDALLDLGYIPYSNDSLDVIKKLNLKDDKINAKDFKKICEEEIFLKLANKKKEESVHLQKTNEKEMVGEILGFTTPVNKNSSENLEKFNSKNAFRLLTNEETELYKTAFENLDKKNTGKLNTEKLQELISITENEKTIKDISALLESKNIKEATLDEFLSMLSLISLPKFDEKGIKAVFSKLDSENKGYLAKKEIFEGLKLLGCDEENVIKDAMKRLGLRKKSNFSFGDFMKITSKLSELLNSEKKGDELVTSNNETSEKDTDREDLALKSASGAKVVNGEAELLSTTELLSPEELNYYKKLGKIKGKQLEELLRKMGGGSLLDNLPLEHLVEKKEMEIQDIILEVSQIKKFRELEEKAKYIFLKVDREKKGTLSKKDLKKCLTEMGFEIENNVEDAIKKANILPENQYSFEDLIKINSILLSETKEDFGGIIEKHMETIITNKIPTSSAFAELVTYKKPETANHQFNNVSKKRFADKQEICKDLFKKLDEKKTGKLRKEKIIELFNNLGCPKSPEEIQNYLSNAGIKNATIKDCLLMINDDGTIPTDKGTIIKHSANSKELEKKNLAAVALCSNTETIVSNPSDQKTVENFISAFENVKKTNESSLTKAELKKLLKSIGVEIPNESISSFFKAVGKKEADLKELKTLVSLCHTETVIDPTIREIISKVDTNDKIFFSKNDAVKCIRSIKSDDLGCIEEAVIQVNQGNKNIFTKIELANILQSLLPSNTELKNSCGSHHDVNNATEAFASRKDFLKEKLDLLKVEFRKLENNNTKKIKIEEIEKILKAIGMDESIDVVKMEFQEKKVSEGTFDDVSSILKGFSLNSAIGESRKVTHKIFHSRATSNKPKSEEFSSNKVASKSTKHEKIEDNNEVSLNFSSINYYFQKSLDSITEKLTDMFTAVEEKSSNSMRRIDLVRSLSGDLSLKTNTPIGSEMSIRKCNTISEKAISPMTPNRKQKKRSASSSIILDAGNSGKFNEKENNFSNSTEPNNTQELIIVKNSATRTEDINDPSSIKLNEKATLNNSAEEFDLGTFTNVDNSTVMRNPTSSRNGTSSKKRSKSALLPKSAGNCSTLDNNNPMNINFCEKIALVDISAETDLRNLNKTDKCTARQTPSGRNRTSSKKRSKSTLSANITGNCSNICKVPMEEKKKIPTESILNNSLSMKLGVSSDSVKNIEEFAAFDEKISTKCYKEKFSPPETRISTGLTTSDQLNDILRKSINSACLQEIKTKQHNYELVPVSRLPQKFESGKEGESLNNLHNLEKPLNEMTNIECENISKELTTLPFRNNSVKSSEKVTASIELSQATVNKSLETQSVAVPSTNEYQTHGPTLLNTDQKLMDKKVNEGTGFNKCVSAIDNELIKESECIYNENYVHLTKKLPNSIERSEELSKYPIDGNFFFDTHPEHKRMPCTSTRIPNANANSPNTPAKEHMLANEIKNTSGYDEIKILDNVEIFEEMAALNLLNEKNSASSILQKNCKNLAASDNINIPDPEVDPNGAKDLIYKAFRVMKKTLEVIETFSHARGISLTFLFLKLLSEKVFTATAAIDSLFDTENVENDKPKNSTISSLESLCKAVRFADPESNVRIFSVDSDTSDSQQLSDSSKMCNTDQSDTMSSTQTDNAYNDDSELSAFGEREEFRFNQTEKKNFFLKKPPSVNLISHHEFNSNLHYRSDYDKADKAITYMDKKSFRNDTRQKFGLPNTLSESDSENYALSRNYNYSGHQRAKSDSDAFFYPPNTQNYKKFQTVLKHKRYGVKKKANREKANNASFGNKSMDSSDIETIFYDKKLNIFFKGEEKQDSYKNEEFQLIRYKGEQLVFDKQLGIYFYPEGHLCEVFSGTADFDDDESCSGEVYKEDGENSFNNFSTRPKFKKLKNGVNATNKENYKDFLESNPQSKLPLYSNVKFIDGQVSINGKVVHDPSVSYSKYLKQHYFKNVDFDTKPPYFSSSETTDDTIGNSILLNECNTDSGNRNENFIENEDTVENVGIASTPNIEGNLTLENQNYSVKESQIMEKESDEKITANTSPCNSSNCSLGSEHLKTVSSWNVEEKNCSKSDLQAKEVLKESFNSRSTSTNLEKTEEIRKNVNLGDKVFDTADFIENVVDSTIKIVKPHGIVNHNNNMVLISDLFANPISKSSLNLVPEENKILINCHPSKNDRENKKENDVKTTKLKSNEAVSDAINTPVSKNSYSFLAFRQKSRSKSDDKDFHTSKFSLKKLDIQPEWNSSVLTKKEKHVIPVLRNECVDEDGKIFSASIKNSNSEEFPTRANSKIKRHVKKIRNNYFEQHFIQNENINLKKNLNCNMNVVDYLARDKKALYKKLIPSFKCKYGVIDKGRRNMYDSELSLMDIENKTGQHQLKQKLITNIFDKKIKTSLPEHILAIPPIKTKTKLNKEIQFNTKNEEKKYQKSLIEKFNTTFNNKEEIFRKSKFKIPLNDSLLLTNKMPCLKNQTTLKSQNDLVYVPINQNGTCNSYNQISAKSSRISKQYFIEQRELIPANNNSGTSAAVMKEYLVYDNIPNNVPDRGKGSVYR</sequence>
<dbReference type="Pfam" id="PF13405">
    <property type="entry name" value="EF-hand_6"/>
    <property type="match status" value="1"/>
</dbReference>
<evidence type="ECO:0000313" key="5">
    <source>
        <dbReference type="EMBL" id="KAJ3226273.1"/>
    </source>
</evidence>
<keyword evidence="2" id="KW-0106">Calcium</keyword>
<dbReference type="EMBL" id="JADGJW010000040">
    <property type="protein sequence ID" value="KAJ3226273.1"/>
    <property type="molecule type" value="Genomic_DNA"/>
</dbReference>
<dbReference type="PANTHER" id="PTHR23048">
    <property type="entry name" value="MYOSIN LIGHT CHAIN 1, 3"/>
    <property type="match status" value="1"/>
</dbReference>
<feature type="domain" description="EF-hand" evidence="4">
    <location>
        <begin position="1221"/>
        <end position="1256"/>
    </location>
</feature>
<dbReference type="PROSITE" id="PS50222">
    <property type="entry name" value="EF_HAND_2"/>
    <property type="match status" value="10"/>
</dbReference>
<dbReference type="InterPro" id="IPR002048">
    <property type="entry name" value="EF_hand_dom"/>
</dbReference>